<keyword evidence="8 11" id="KW-1133">Transmembrane helix</keyword>
<feature type="transmembrane region" description="Helical" evidence="11">
    <location>
        <begin position="94"/>
        <end position="112"/>
    </location>
</feature>
<keyword evidence="6 11" id="KW-0812">Transmembrane</keyword>
<dbReference type="AlphaFoldDB" id="F0S5L5"/>
<dbReference type="Proteomes" id="UP000000310">
    <property type="component" value="Chromosome"/>
</dbReference>
<dbReference type="SUPFAM" id="SSF74653">
    <property type="entry name" value="TolA/TonB C-terminal domain"/>
    <property type="match status" value="1"/>
</dbReference>
<dbReference type="KEGG" id="psn:Pedsa_3660"/>
<feature type="transmembrane region" description="Helical" evidence="11">
    <location>
        <begin position="251"/>
        <end position="274"/>
    </location>
</feature>
<evidence type="ECO:0000313" key="14">
    <source>
        <dbReference type="Proteomes" id="UP000000310"/>
    </source>
</evidence>
<dbReference type="InterPro" id="IPR006260">
    <property type="entry name" value="TonB/TolA_C"/>
</dbReference>
<gene>
    <name evidence="13" type="ordered locus">Pedsa_3660</name>
</gene>
<dbReference type="Pfam" id="PF05569">
    <property type="entry name" value="Peptidase_M56"/>
    <property type="match status" value="1"/>
</dbReference>
<dbReference type="EMBL" id="CP002545">
    <property type="protein sequence ID" value="ADY54189.1"/>
    <property type="molecule type" value="Genomic_DNA"/>
</dbReference>
<dbReference type="InterPro" id="IPR008756">
    <property type="entry name" value="Peptidase_M56"/>
</dbReference>
<evidence type="ECO:0000256" key="3">
    <source>
        <dbReference type="ARBA" id="ARBA00022448"/>
    </source>
</evidence>
<organism evidence="13 14">
    <name type="scientific">Pseudopedobacter saltans (strain ATCC 51119 / DSM 12145 / JCM 21818 / CCUG 39354 / LMG 10337 / NBRC 100064 / NCIMB 13643)</name>
    <name type="common">Pedobacter saltans</name>
    <dbReference type="NCBI Taxonomy" id="762903"/>
    <lineage>
        <taxon>Bacteria</taxon>
        <taxon>Pseudomonadati</taxon>
        <taxon>Bacteroidota</taxon>
        <taxon>Sphingobacteriia</taxon>
        <taxon>Sphingobacteriales</taxon>
        <taxon>Sphingobacteriaceae</taxon>
        <taxon>Pseudopedobacter</taxon>
    </lineage>
</organism>
<evidence type="ECO:0000256" key="8">
    <source>
        <dbReference type="ARBA" id="ARBA00022989"/>
    </source>
</evidence>
<comment type="similarity">
    <text evidence="2">Belongs to the TonB family.</text>
</comment>
<dbReference type="eggNOG" id="COG4219">
    <property type="taxonomic scope" value="Bacteria"/>
</dbReference>
<evidence type="ECO:0000256" key="10">
    <source>
        <dbReference type="SAM" id="MobiDB-lite"/>
    </source>
</evidence>
<keyword evidence="5" id="KW-0997">Cell inner membrane</keyword>
<evidence type="ECO:0000256" key="2">
    <source>
        <dbReference type="ARBA" id="ARBA00006555"/>
    </source>
</evidence>
<dbReference type="InterPro" id="IPR051045">
    <property type="entry name" value="TonB-dependent_transducer"/>
</dbReference>
<dbReference type="PANTHER" id="PTHR33446:SF2">
    <property type="entry name" value="PROTEIN TONB"/>
    <property type="match status" value="1"/>
</dbReference>
<reference evidence="13 14" key="1">
    <citation type="journal article" date="2011" name="Stand. Genomic Sci.">
        <title>Complete genome sequence of the gliding, heparinolytic Pedobacter saltans type strain (113).</title>
        <authorList>
            <person name="Liolios K."/>
            <person name="Sikorski J."/>
            <person name="Lu M."/>
            <person name="Nolan M."/>
            <person name="Lapidus A."/>
            <person name="Lucas S."/>
            <person name="Hammon N."/>
            <person name="Deshpande S."/>
            <person name="Cheng J.F."/>
            <person name="Tapia R."/>
            <person name="Han C."/>
            <person name="Goodwin L."/>
            <person name="Pitluck S."/>
            <person name="Huntemann M."/>
            <person name="Ivanova N."/>
            <person name="Pagani I."/>
            <person name="Mavromatis K."/>
            <person name="Ovchinikova G."/>
            <person name="Pati A."/>
            <person name="Chen A."/>
            <person name="Palaniappan K."/>
            <person name="Land M."/>
            <person name="Hauser L."/>
            <person name="Brambilla E.M."/>
            <person name="Kotsyurbenko O."/>
            <person name="Rohde M."/>
            <person name="Tindall B.J."/>
            <person name="Abt B."/>
            <person name="Goker M."/>
            <person name="Detter J.C."/>
            <person name="Woyke T."/>
            <person name="Bristow J."/>
            <person name="Eisen J.A."/>
            <person name="Markowitz V."/>
            <person name="Hugenholtz P."/>
            <person name="Klenk H.P."/>
            <person name="Kyrpides N.C."/>
        </authorList>
    </citation>
    <scope>NUCLEOTIDE SEQUENCE [LARGE SCALE GENOMIC DNA]</scope>
    <source>
        <strain evidence="14">ATCC 51119 / DSM 12145 / JCM 21818 / LMG 10337 / NBRC 100064 / NCIMB 13643</strain>
    </source>
</reference>
<reference evidence="14" key="2">
    <citation type="submission" date="2011-02" db="EMBL/GenBank/DDBJ databases">
        <title>The complete genome of Pedobacter saltans DSM 12145.</title>
        <authorList>
            <consortium name="US DOE Joint Genome Institute (JGI-PGF)"/>
            <person name="Lucas S."/>
            <person name="Copeland A."/>
            <person name="Lapidus A."/>
            <person name="Bruce D."/>
            <person name="Goodwin L."/>
            <person name="Pitluck S."/>
            <person name="Kyrpides N."/>
            <person name="Mavromatis K."/>
            <person name="Pagani I."/>
            <person name="Ivanova N."/>
            <person name="Ovchinnikova G."/>
            <person name="Lu M."/>
            <person name="Detter J.C."/>
            <person name="Han C."/>
            <person name="Land M."/>
            <person name="Hauser L."/>
            <person name="Markowitz V."/>
            <person name="Cheng J.-F."/>
            <person name="Hugenholtz P."/>
            <person name="Woyke T."/>
            <person name="Wu D."/>
            <person name="Tindall B."/>
            <person name="Pomrenke H.G."/>
            <person name="Brambilla E."/>
            <person name="Klenk H.-P."/>
            <person name="Eisen J.A."/>
        </authorList>
    </citation>
    <scope>NUCLEOTIDE SEQUENCE [LARGE SCALE GENOMIC DNA]</scope>
    <source>
        <strain evidence="14">ATCC 51119 / DSM 12145 / JCM 21818 / LMG 10337 / NBRC 100064 / NCIMB 13643</strain>
    </source>
</reference>
<name>F0S5L5_PSESL</name>
<dbReference type="STRING" id="762903.Pedsa_3660"/>
<dbReference type="PANTHER" id="PTHR33446">
    <property type="entry name" value="PROTEIN TONB-RELATED"/>
    <property type="match status" value="1"/>
</dbReference>
<proteinExistence type="inferred from homology"/>
<keyword evidence="4" id="KW-1003">Cell membrane</keyword>
<evidence type="ECO:0000256" key="7">
    <source>
        <dbReference type="ARBA" id="ARBA00022927"/>
    </source>
</evidence>
<evidence type="ECO:0000256" key="9">
    <source>
        <dbReference type="ARBA" id="ARBA00023136"/>
    </source>
</evidence>
<protein>
    <submittedName>
        <fullName evidence="13">TonB family protein</fullName>
    </submittedName>
</protein>
<dbReference type="HOGENOM" id="CLU_013798_1_1_10"/>
<dbReference type="PROSITE" id="PS52015">
    <property type="entry name" value="TONB_CTD"/>
    <property type="match status" value="1"/>
</dbReference>
<evidence type="ECO:0000256" key="11">
    <source>
        <dbReference type="SAM" id="Phobius"/>
    </source>
</evidence>
<keyword evidence="3" id="KW-0813">Transport</keyword>
<evidence type="ECO:0000313" key="13">
    <source>
        <dbReference type="EMBL" id="ADY54189.1"/>
    </source>
</evidence>
<dbReference type="GO" id="GO:0098797">
    <property type="term" value="C:plasma membrane protein complex"/>
    <property type="evidence" value="ECO:0007669"/>
    <property type="project" value="TreeGrafter"/>
</dbReference>
<evidence type="ECO:0000256" key="6">
    <source>
        <dbReference type="ARBA" id="ARBA00022692"/>
    </source>
</evidence>
<evidence type="ECO:0000256" key="1">
    <source>
        <dbReference type="ARBA" id="ARBA00004383"/>
    </source>
</evidence>
<feature type="domain" description="TonB C-terminal" evidence="12">
    <location>
        <begin position="356"/>
        <end position="447"/>
    </location>
</feature>
<dbReference type="InterPro" id="IPR037682">
    <property type="entry name" value="TonB_C"/>
</dbReference>
<evidence type="ECO:0000256" key="5">
    <source>
        <dbReference type="ARBA" id="ARBA00022519"/>
    </source>
</evidence>
<evidence type="ECO:0000259" key="12">
    <source>
        <dbReference type="PROSITE" id="PS52015"/>
    </source>
</evidence>
<evidence type="ECO:0000256" key="4">
    <source>
        <dbReference type="ARBA" id="ARBA00022475"/>
    </source>
</evidence>
<keyword evidence="7" id="KW-0653">Protein transport</keyword>
<dbReference type="GO" id="GO:0031992">
    <property type="term" value="F:energy transducer activity"/>
    <property type="evidence" value="ECO:0007669"/>
    <property type="project" value="TreeGrafter"/>
</dbReference>
<dbReference type="Gene3D" id="3.30.1150.10">
    <property type="match status" value="1"/>
</dbReference>
<dbReference type="eggNOG" id="COG0810">
    <property type="taxonomic scope" value="Bacteria"/>
</dbReference>
<dbReference type="NCBIfam" id="TIGR01352">
    <property type="entry name" value="tonB_Cterm"/>
    <property type="match status" value="1"/>
</dbReference>
<dbReference type="Pfam" id="PF03544">
    <property type="entry name" value="TonB_C"/>
    <property type="match status" value="1"/>
</dbReference>
<accession>F0S5L5</accession>
<dbReference type="GO" id="GO:0015031">
    <property type="term" value="P:protein transport"/>
    <property type="evidence" value="ECO:0007669"/>
    <property type="project" value="UniProtKB-KW"/>
</dbReference>
<feature type="region of interest" description="Disordered" evidence="10">
    <location>
        <begin position="306"/>
        <end position="334"/>
    </location>
</feature>
<dbReference type="OrthoDB" id="649093at2"/>
<feature type="transmembrane region" description="Helical" evidence="11">
    <location>
        <begin position="36"/>
        <end position="57"/>
    </location>
</feature>
<feature type="compositionally biased region" description="Basic and acidic residues" evidence="10">
    <location>
        <begin position="306"/>
        <end position="320"/>
    </location>
</feature>
<comment type="subcellular location">
    <subcellularLocation>
        <location evidence="1">Cell inner membrane</location>
        <topology evidence="1">Single-pass membrane protein</topology>
        <orientation evidence="1">Periplasmic side</orientation>
    </subcellularLocation>
</comment>
<keyword evidence="9 11" id="KW-0472">Membrane</keyword>
<sequence>MSITNYILLSNVYLTIFYVFYIIALKQETFFQLNRFYLLSAAVSSFIIPFIKLDWIYSFFGSSNVDNGLAEIELQINNSLQLKSQSTGMQLGDYMLGIYIIVTGFLFVRFVWNLAKILFTLKASNIPGAFSFFKLIQISDSLDDKKEIITAHEMVHVRQLHSLDVILFELLRIFNWFNPIVYSYKNQIKEVHEFIADREMILNGIAKDDYAKLLFEKTFMPYHNNLINTFFNQSLLKKRIMMLQKQKSKRVAILKYGLSTPLFIVALMLSSSVLGRNNTVKQVMKKIEPAVLNQLLETKKNILLDNNDRKPDELNNRESKLPGNSIKSRPESNEELINVDTLTPGTVKKTDPAFPGGANALYKFLFENLKYPEEARQKNINGKVVVSFNIEEDGTIKDLKVMKGLEESLDQETLRVMALSPKWIPGTVNDKPEKMSITIPFQFGTRN</sequence>
<dbReference type="GO" id="GO:0055085">
    <property type="term" value="P:transmembrane transport"/>
    <property type="evidence" value="ECO:0007669"/>
    <property type="project" value="InterPro"/>
</dbReference>
<feature type="transmembrane region" description="Helical" evidence="11">
    <location>
        <begin position="6"/>
        <end position="24"/>
    </location>
</feature>
<keyword evidence="14" id="KW-1185">Reference proteome</keyword>
<dbReference type="RefSeq" id="WP_013634672.1">
    <property type="nucleotide sequence ID" value="NC_015177.1"/>
</dbReference>